<gene>
    <name evidence="1" type="primary">NCL1_08620</name>
    <name evidence="1" type="ORF">TNCV_1996891</name>
</gene>
<sequence>MGNQSLEMIVQFQGIEAPLEITDEERIDFEYIKSMLENAPPNSMERIHMKNIEQLISFLNDIIQIKEDQVSLTKGANALNIIGPCDVKWKPSKLEIYTCLDKLYIKFQCASFLKLFKYRPTFSLTFSMFSAEIITEFKIDPKAGKIEYMHDFKIEKFEEGHYAVKGIWPFNKFATYALNFAAVHYKTSVRGWLEAQIRQQMNETVRALETKTPEATLLRMGQGNISLSEDECSRIDELLRNTEETRVKFRDTRPLCKKNEKGVRKVYAQQCILSPTFTRKADA</sequence>
<comment type="caution">
    <text evidence="1">The sequence shown here is derived from an EMBL/GenBank/DDBJ whole genome shotgun (WGS) entry which is preliminary data.</text>
</comment>
<dbReference type="Proteomes" id="UP000887159">
    <property type="component" value="Unassembled WGS sequence"/>
</dbReference>
<protein>
    <submittedName>
        <fullName evidence="1">Uncharacterized protein</fullName>
    </submittedName>
</protein>
<reference evidence="1" key="1">
    <citation type="submission" date="2020-08" db="EMBL/GenBank/DDBJ databases">
        <title>Multicomponent nature underlies the extraordinary mechanical properties of spider dragline silk.</title>
        <authorList>
            <person name="Kono N."/>
            <person name="Nakamura H."/>
            <person name="Mori M."/>
            <person name="Yoshida Y."/>
            <person name="Ohtoshi R."/>
            <person name="Malay A.D."/>
            <person name="Moran D.A.P."/>
            <person name="Tomita M."/>
            <person name="Numata K."/>
            <person name="Arakawa K."/>
        </authorList>
    </citation>
    <scope>NUCLEOTIDE SEQUENCE</scope>
</reference>
<organism evidence="1 2">
    <name type="scientific">Trichonephila clavipes</name>
    <name type="common">Golden silk orbweaver</name>
    <name type="synonym">Nephila clavipes</name>
    <dbReference type="NCBI Taxonomy" id="2585209"/>
    <lineage>
        <taxon>Eukaryota</taxon>
        <taxon>Metazoa</taxon>
        <taxon>Ecdysozoa</taxon>
        <taxon>Arthropoda</taxon>
        <taxon>Chelicerata</taxon>
        <taxon>Arachnida</taxon>
        <taxon>Araneae</taxon>
        <taxon>Araneomorphae</taxon>
        <taxon>Entelegynae</taxon>
        <taxon>Araneoidea</taxon>
        <taxon>Nephilidae</taxon>
        <taxon>Trichonephila</taxon>
    </lineage>
</organism>
<evidence type="ECO:0000313" key="2">
    <source>
        <dbReference type="Proteomes" id="UP000887159"/>
    </source>
</evidence>
<dbReference type="AlphaFoldDB" id="A0A8X6RXV9"/>
<name>A0A8X6RXV9_TRICX</name>
<accession>A0A8X6RXV9</accession>
<evidence type="ECO:0000313" key="1">
    <source>
        <dbReference type="EMBL" id="GFX96957.1"/>
    </source>
</evidence>
<dbReference type="EMBL" id="BMAU01021195">
    <property type="protein sequence ID" value="GFX96957.1"/>
    <property type="molecule type" value="Genomic_DNA"/>
</dbReference>
<proteinExistence type="predicted"/>
<keyword evidence="2" id="KW-1185">Reference proteome</keyword>